<proteinExistence type="predicted"/>
<feature type="transmembrane region" description="Helical" evidence="1">
    <location>
        <begin position="85"/>
        <end position="108"/>
    </location>
</feature>
<dbReference type="Proteomes" id="UP001174909">
    <property type="component" value="Unassembled WGS sequence"/>
</dbReference>
<keyword evidence="1" id="KW-0812">Transmembrane</keyword>
<keyword evidence="1" id="KW-1133">Transmembrane helix</keyword>
<reference evidence="2" key="1">
    <citation type="submission" date="2023-03" db="EMBL/GenBank/DDBJ databases">
        <authorList>
            <person name="Steffen K."/>
            <person name="Cardenas P."/>
        </authorList>
    </citation>
    <scope>NUCLEOTIDE SEQUENCE</scope>
</reference>
<name>A0AA35TNC1_GEOBA</name>
<accession>A0AA35TNC1</accession>
<evidence type="ECO:0000313" key="3">
    <source>
        <dbReference type="Proteomes" id="UP001174909"/>
    </source>
</evidence>
<feature type="transmembrane region" description="Helical" evidence="1">
    <location>
        <begin position="55"/>
        <end position="73"/>
    </location>
</feature>
<dbReference type="EMBL" id="CASHTH010003886">
    <property type="protein sequence ID" value="CAI8050793.1"/>
    <property type="molecule type" value="Genomic_DNA"/>
</dbReference>
<evidence type="ECO:0000313" key="2">
    <source>
        <dbReference type="EMBL" id="CAI8050793.1"/>
    </source>
</evidence>
<comment type="caution">
    <text evidence="2">The sequence shown here is derived from an EMBL/GenBank/DDBJ whole genome shotgun (WGS) entry which is preliminary data.</text>
</comment>
<organism evidence="2 3">
    <name type="scientific">Geodia barretti</name>
    <name type="common">Barrett's horny sponge</name>
    <dbReference type="NCBI Taxonomy" id="519541"/>
    <lineage>
        <taxon>Eukaryota</taxon>
        <taxon>Metazoa</taxon>
        <taxon>Porifera</taxon>
        <taxon>Demospongiae</taxon>
        <taxon>Heteroscleromorpha</taxon>
        <taxon>Tetractinellida</taxon>
        <taxon>Astrophorina</taxon>
        <taxon>Geodiidae</taxon>
        <taxon>Geodia</taxon>
    </lineage>
</organism>
<dbReference type="AlphaFoldDB" id="A0AA35TNC1"/>
<feature type="transmembrane region" description="Helical" evidence="1">
    <location>
        <begin position="25"/>
        <end position="43"/>
    </location>
</feature>
<keyword evidence="3" id="KW-1185">Reference proteome</keyword>
<protein>
    <submittedName>
        <fullName evidence="2">Uncharacterized protein</fullName>
    </submittedName>
</protein>
<keyword evidence="1" id="KW-0472">Membrane</keyword>
<gene>
    <name evidence="2" type="ORF">GBAR_LOCUS27855</name>
</gene>
<evidence type="ECO:0000256" key="1">
    <source>
        <dbReference type="SAM" id="Phobius"/>
    </source>
</evidence>
<sequence>MRSKKGHIVSVAEAAETKRKMDRLFWMRVVLSVIAGASATFLFESIEDVEEKRWTSIGFMIAVFIVSVIIAKSMKIRLHSGRKKLITNGLGSFVFLYLFVWIVTYTLVNSGSGGGFVTPVI</sequence>